<dbReference type="EMBL" id="CAJJDP010000054">
    <property type="protein sequence ID" value="CAD8169564.1"/>
    <property type="molecule type" value="Genomic_DNA"/>
</dbReference>
<dbReference type="SMART" id="SM00382">
    <property type="entry name" value="AAA"/>
    <property type="match status" value="3"/>
</dbReference>
<keyword evidence="1" id="KW-0547">Nucleotide-binding</keyword>
<feature type="region of interest" description="Disordered" evidence="4">
    <location>
        <begin position="4107"/>
        <end position="4809"/>
    </location>
</feature>
<proteinExistence type="predicted"/>
<feature type="compositionally biased region" description="Basic and acidic residues" evidence="4">
    <location>
        <begin position="4190"/>
        <end position="4212"/>
    </location>
</feature>
<evidence type="ECO:0000256" key="1">
    <source>
        <dbReference type="ARBA" id="ARBA00022741"/>
    </source>
</evidence>
<keyword evidence="3" id="KW-0175">Coiled coil</keyword>
<dbReference type="GO" id="GO:0016887">
    <property type="term" value="F:ATP hydrolysis activity"/>
    <property type="evidence" value="ECO:0007669"/>
    <property type="project" value="InterPro"/>
</dbReference>
<evidence type="ECO:0000313" key="7">
    <source>
        <dbReference type="Proteomes" id="UP000683925"/>
    </source>
</evidence>
<feature type="compositionally biased region" description="Low complexity" evidence="4">
    <location>
        <begin position="4213"/>
        <end position="4809"/>
    </location>
</feature>
<keyword evidence="2" id="KW-0067">ATP-binding</keyword>
<feature type="coiled-coil region" evidence="3">
    <location>
        <begin position="2887"/>
        <end position="2915"/>
    </location>
</feature>
<evidence type="ECO:0000256" key="2">
    <source>
        <dbReference type="ARBA" id="ARBA00022840"/>
    </source>
</evidence>
<evidence type="ECO:0000256" key="4">
    <source>
        <dbReference type="SAM" id="MobiDB-lite"/>
    </source>
</evidence>
<dbReference type="PANTHER" id="PTHR48103:SF2">
    <property type="entry name" value="MIDASIN"/>
    <property type="match status" value="1"/>
</dbReference>
<comment type="caution">
    <text evidence="6">The sequence shown here is derived from an EMBL/GenBank/DDBJ whole genome shotgun (WGS) entry which is preliminary data.</text>
</comment>
<dbReference type="OrthoDB" id="306787at2759"/>
<accession>A0A8S1UYJ5</accession>
<dbReference type="GO" id="GO:0005634">
    <property type="term" value="C:nucleus"/>
    <property type="evidence" value="ECO:0007669"/>
    <property type="project" value="TreeGrafter"/>
</dbReference>
<evidence type="ECO:0000313" key="6">
    <source>
        <dbReference type="EMBL" id="CAD8169564.1"/>
    </source>
</evidence>
<dbReference type="Proteomes" id="UP000683925">
    <property type="component" value="Unassembled WGS sequence"/>
</dbReference>
<keyword evidence="7" id="KW-1185">Reference proteome</keyword>
<feature type="domain" description="AAA+ ATPase" evidence="5">
    <location>
        <begin position="1023"/>
        <end position="1175"/>
    </location>
</feature>
<dbReference type="InterPro" id="IPR003593">
    <property type="entry name" value="AAA+_ATPase"/>
</dbReference>
<dbReference type="GO" id="GO:0030687">
    <property type="term" value="C:preribosome, large subunit precursor"/>
    <property type="evidence" value="ECO:0007669"/>
    <property type="project" value="TreeGrafter"/>
</dbReference>
<organism evidence="6 7">
    <name type="scientific">Paramecium octaurelia</name>
    <dbReference type="NCBI Taxonomy" id="43137"/>
    <lineage>
        <taxon>Eukaryota</taxon>
        <taxon>Sar</taxon>
        <taxon>Alveolata</taxon>
        <taxon>Ciliophora</taxon>
        <taxon>Intramacronucleata</taxon>
        <taxon>Oligohymenophorea</taxon>
        <taxon>Peniculida</taxon>
        <taxon>Parameciidae</taxon>
        <taxon>Paramecium</taxon>
    </lineage>
</organism>
<dbReference type="PANTHER" id="PTHR48103">
    <property type="entry name" value="MIDASIN-RELATED"/>
    <property type="match status" value="1"/>
</dbReference>
<protein>
    <recommendedName>
        <fullName evidence="5">AAA+ ATPase domain-containing protein</fullName>
    </recommendedName>
</protein>
<sequence>MSMIFQASNAQQISLSNSKVNILSKNKSDSEILIFDSDCLVFREYQLTNVNIQSVVCDPNLQFLLMFEEKEQDKLTNLYSAQLEKSFTPVTKIQIPTTQLRLVDWCNSRICALIFKNDLVLYDIFLNKVIKKIQSDFNQIQQFTISKKFDQILCEFQQNNLNSICLVIAVENQTEVQRFDNCVSCKIIEEQDKNSFLLIQNKSNQLVIILAKFEDGFQIDKEIQQNLLDTPQNIKKVGFRKKKMELLLLDSSQTLHIYSINANFQMQQKIKSIPNILQFNVSLLDENLMMLDNKNQLLLENLPPDIQIRPPYPTQSLTIASQVKKRALQGILTDVNKAQSTELLIQQYQQDFENLNPKFTTLVNLNAQFRFLPLVDYRVLNLNYQTNSKLKELVPKMENYAETQSVKKHLLQLETAINGDNPILCEGSAACGKTSIIQYLAYKNKQPLIIMNLSSFTQISDFIGKVEILPGFKFEFQPGPFAQAVQEGSWILLDEANLASDSILRVIEDVLELGYITLYGSSINSHVDQIDGTLIIKKHQNFKLFLTQNPATDSKFAASRNIFSPSLMSQFIPIKFESMSMNDLNFIVDQILVSKLQEMKQQPEQKISIQQLSFLIMMIYEEIKLKNMDDGLFTLRDIVQIIDFIFVSFEQDRDKIFELLPLKDCMKLISTQFIYLKKNRDLINYQIDQNKFIADTNDAFDQTKSQRDTEIMNWNNTNELKVLSFHETLFSMLTLCYKTKRAALVVGQQFCGKLSSILLWLKFQKIDKYEILELSSSTNAEDLFGKYQPTQNGFEFIIGPVTRCFHQGKVLILTNFEAPDCALTESLNGILEKKFLQLLVQNEKYQRHQDFAVIAVSSDFHELDKKITPALKSRFLSFFLEFQVTQDDIIQLFQSVNLPSDINFVRDITTKLMAGNNGKTSSNLETQIEQIQLNKIIRFLKPIKEIQKFAEAQFKMNLQQKVIECIDFFIALSLQDNKSLLSEQIQVPLHYQQLQSKDSKKNNFVVTPSRKIVSDIIAVAVAAKIPLVLQGTAGVGKTKVISTFQQTCKLFESTTFHYINLNQNTDVNDLMGQYVSSCNQDKKEFILKKGPLYLGMEQGGIVLIDEANLSDASLLNFLASVAKYPSEFQDPISNKVIKVHENFRIFFAQNPPSYNGRTELPKTLASKVIVVEVPNYPYEEVIKICTESQLSKKKDSQDCIKKGMEYFLTKLIPYPKDGNENLLNFNGTQFTLRQFIRFRNRLEKTNFSTKQPNWENQLQLHQIILFPKNASEEQDLECKIEYKQQTIIFSIKNQQAEISIPFQLAKNYQNHQSAEQNLNSIQRLVLCKIAFSCYFRENILIVGKTSSKTYLSQLFAQLVEFQNPYPFELMYINQQTEITDLIGSMESHNQESYEKYCQNLIKKLDKDEQNINQNEINIESRFKQLNDKYQQPQFFDQVFKNIGNQFPFIERGLTFNARFGGVVCLKNISMADQSVIEGLNALLEIEPHFIVNGQEIKLHNEFFVIALLNTNFGGQLSDALQSRLTKIKISVPQLINSTKILDISYQKFIQSKIKNQVESDQIIKFVQDVLIRTKEFKGVYYENISDRKFYQWMSFLNLDIDATHLQKLALGFQFTILDKYRITFEEVINDANYQEHYKQAQNKIQEKLKDKQFFNSPKIIMNPSTIKILQRIYSAITTNYIPCLIGPPGVGKSAIASEFATIIKKEHCRVCCSDSLSVEDLFGSYAPKIDNDQIAFTFQEGYLAQALSQKSLILFDEVNLASPEVLSTLQALFNTDEKEIRIKDSRLNKDKCVFLCSMNPTSYEGRKDLPLCISNLLCDVYIEAFSIDQVLDIFQQRYKNEIKHLQNNGVNFQLMLDLHKELALLAQQKMQSNYDFNIRFLENLLQLFSQQILEQRQKLNDEKLQLELIIVCLDMIYVQHFYKTEFSKQVIKIILDKFGLSEEEWINRRVFLEQNANIIRISRQIEKDFKPLFNFILSNQVPPQISNNSLVINLQNSGIFEKLFIAIHSKKVILCQGDVSSGKTSCIIKLANLLNQRFILLPIHCDLETDDLLGNFALVDPNYDEIQQELERIALKQRQKFINNKKQKQGMNMKYIEGVLKVCCKFGYWLILDNINLARAEIVERLNSLGEDSPRLFNNEFGDSNSCIIPHKNFRLICIQNPSREDQHILSPAFYNRCIKINFSIDIADNYIDVIEILTRSGLGQQLQLEDTVILASNILNQIIFIQEQSKCLINLRSIIKAFRMIQENGLKYYDQTMEILFGSDFKECKNHPDFPIFDFNHQLQVDQIIEKYNDTILNKLVSNSFQIVNHDQTKRWLDLKNLSQFLKKQLSNNDIQNYQSFIEGISRQILLVNFQTENQYDLGCYEIQVNGELIIQLCQETLKIEPTFLSLYIKGKELLKFIMKSKCQFQGYTFLAEARLNPGGQLQIQYQQSNDLSLVPLIKSLIGPSQEQFFKTFKHLLSKSDMECLLLLNQDLEIILNFSLNDYNFPNINLKLKDISGKFASNKENIITQFQLSCDLHLELNYYFIKQGYFGRINDLISNRGEICIPQQNLVNIFLESGCFSLISNIDVTFCENFVPYIDFEERRVEIQLRCEKPIQIYKLPFWIKINKIVTNIELKQPIALNGSIEFAFQFLDQDIGILFGIIQKNSMIFQLTEQLPQGQHQIYYDKIIQKFFQNYFENNNIFLSQLSKSKATTLKKLDIITDGIYWNFQIIIEFVWNIEIFEKINFQIKSMQIYSHIDSKIASFTIGFTVEILTLIIEVELEFDFLRLFCKDLGKCLTMKLKKGMNSPKLKHIISAFSSDLEKKLSQVKGFDEIETIKFEQENFESFLNLDQFEKLGKELQQLFQMQEHKMQSQGYNFEEAKSKQKKFQTDLDKKIAQNLKQKQDEKIAQELEQKQEAKDKKNQNQEQTYESMIIWDNSVWLKFSVGLLSRRKISEFLTLCDCYLTIFGSDKGFWLILKGLITLKGFPLNTFELQLTPTGSLNLEIEDKSLQMSIDPFKLGFGLLGRQFEGIDIFPRVNHIAYFNYNIISQEFEGDLNVVKEDIINKYTGLTFEKIQLTFQQSEKRNEGYADLKVKLLFFQQEVDFLLKFQDYLSQESNPNYQLNFHSFIIEKFSLNQFINNSVGIDIIEKDAKFEVQDFSFSLLLEKHQEWEYIIKLFIANSQCKIFNLVNLQELNGYLVYRKNSWQETCLSGICRIGQFLLGSFDLMFSQSWKEFYCKFQLASNFSMKQFFLAVFNKEIDIVFARKINYDDLNVDLILRNRNTSFKLSYGVSTYPLTNALTLDNIELTFEISDDTKLEKTSYLSFELNLFSHNDFRTEFQIDLLEKTKKFEFNFNLEQNLLKFLEILNSYYDFKLPIFSSDFQKKYLDLLCTLKLSKTYQFQSLLLECKENLSIRNGIAQFKQITLKLEINSKSTKLNMQFDVNIFEIPFTLQYDQGEKKFKFCKMQDKIMLRGIEIFSYIQKKDGVHLTECEEYERYARFNILSEQLIITDLIIQKDKIFVKLTESSRNINLYLSVNNYPAIFQYSFDNNSKFKYIFKYLSEFDYAFKLKKADCLLIYTNKNGNVIFKELQENTNYVNYLKLIEKGEINKQELSWFANCTAQVKQEIKNNFFFLPQEFDLQIQYQNLKVLQAQSPVLSFENTNIKCSLQVKSEALPSYKIYLELTQFYKDFGSLTYKGYIQIGQESQEDHFELVYNKAFRIIRLSLKGKCQFRVKNYQITEFLGNLTGEIDESKVNLILFNYYHFIPKAWVVEISNSNLYSSMAIFDMAKSFPATLFEFFMKTERIFFFYGEIDLDRSNPKFPEEIMRKLKDTKFHTLLQKFDKLNFSNFKIELQDLEETPLSWKKYKPVFIFVEDLEEKLHFATSSSLFFNNGDIYTGKGWGKFSISGFEFEMSLDYNIDVKNDCFDSTAEVYSKFFGFSFTTCTALILGQGFSLFHVIQWEKFQLNLSLDLQLIRPRIKGTLELDIGSLFDLNFKWIQFKYVGFEIIGDYLYGTAVHLRETYVKFMENICEKAMVIFGFKKILFDAGFLLKLDDYVVKKVICNQQKEIKELMKEIDIDVSGDIAKIQDEVEKYEKEKKEEDEKEIEKMKQKILNQRECQKVQKDENKKSKEDKQESNEKQHKQNKNQQEYEQDGSENNQIKKNQNKSKQYNQDQRKDENERKQKESEKVYKNGNYNENNKQDCRQDINKNSEQQEKSKDNNQQKQQEQQKSNKTKDQNTNSSSINNGQQTSSSSNTNNGQQSSSSSNTNNGQQTSSSSNTNNGQQTSSSSNTNNGQQTSSSSNTNNGQQTSSSSNTNNGQQTSSSSNTNNGQQTSSSSNTNNGQQTSSSSNTNNGQQTSSSSNTNNGQQTSSSSNTNNGQQTSSSSNTNNGQQTSSSSNTNNGQQTSSSSNTNNGQQTSSSSNTNNGQQTSSSSNTNNGQQTSSSSNTNNGQQTSSSSNTNNGQQTSSSSNTNNGQQTSSSSNTNNGQQTSSSSNTNNGQQTSSSSNTNNGQQTSSSSNTNNGQQTSSSSNTNNGQQTSSSSNTNNGQQTSSSSNTNNGQQTSSSSNTNNGQQTSSSSNTNNGQQTSSSSNTNNGQQTSSSSNTNNGQQTSSSSNTNNGQQTSSSSNTNNGQQTSSSSNTNNGQQTSSSSNTNNGQQTSSSSNTNNGQQTSSSSNTNNGQQTSSSSNTNNGQQTSSSSNTNNGQQTSSSSNTNNGQQTSSSSNTNNGQQTSSSSNTNNGQQTSSSSNTNNGQQTSSSSNTNNGQQISSSSNTNNGQQSSSSSNTNIGQQTSSSSNTNNGQQISSSSNTINGQQISSSSNTNNGQYTISLLSNTHIVQQTSIELNTQHKQELLQSQITNTDYQTQPFTNINPSQLINQQSISSTEQQQINIYTTSTSSYNQTDYNPNVNLQQNQKLLNPITLNMNSIKKYFFEDYLDSNIYLKTKVTKSNSKINNNQSTQKSKQQSEVNTNKNFTDYNKLMIQAEQKLYQEWLDSQETLNMIKKFTFRIIITEQQLQEQYLQHFGLLLLQFSFLNMAYDIILSGQFKAIFLKQKNDYLTVNLLDSILHAVNGKCNKDFIEVDEQIKHDNDFLLLFTKQLLEMSNKCKMELLDEGFTSIIQIQDEFNYNIINIQNGQTISNSKNLIELLNHIVENQKVKTEKIVQKLLDEAQEIKQTSEFESQLDSKEANDIKALLEVSKFTKYSLSSKGTTIDIKGIIKFFCTNGTARDIMRKKNKGGKSFYLFQIVLDLSQIEKETLQQILLPFLFQFIEICKQCSLVCNLMILNHTQNIIKQNFSTSWTDQEQTLLIQSLIDQCNEVPSNDDHNKFQLVLDQFERFSQYKKYLIFINHSFYNYPFHKLQIQLNMIQQMQIKVVSLGLDIKKYINRSIDGVIQYPLIQSNNANLIITNLLQKVYEAVNVDGAFEFFENIEKYPKTLDLQEISSEDNQSNCYLNKYFNYVKFEDSDNDSDNDSDKDQQLIKLNKLDLLLNLLVKLKELQDCLIKQQSDSVKQLDQNA</sequence>
<reference evidence="6" key="1">
    <citation type="submission" date="2021-01" db="EMBL/GenBank/DDBJ databases">
        <authorList>
            <consortium name="Genoscope - CEA"/>
            <person name="William W."/>
        </authorList>
    </citation>
    <scope>NUCLEOTIDE SEQUENCE</scope>
</reference>
<feature type="compositionally biased region" description="Basic and acidic residues" evidence="4">
    <location>
        <begin position="4164"/>
        <end position="4181"/>
    </location>
</feature>
<dbReference type="FunFam" id="3.40.50.300:FF:004215">
    <property type="entry name" value="Predicted protein"/>
    <property type="match status" value="1"/>
</dbReference>
<evidence type="ECO:0000259" key="5">
    <source>
        <dbReference type="SMART" id="SM00382"/>
    </source>
</evidence>
<gene>
    <name evidence="6" type="ORF">POCTA_138.1.T0540008</name>
</gene>
<dbReference type="Pfam" id="PF07728">
    <property type="entry name" value="AAA_5"/>
    <property type="match status" value="5"/>
</dbReference>
<feature type="domain" description="AAA+ ATPase" evidence="5">
    <location>
        <begin position="2009"/>
        <end position="2184"/>
    </location>
</feature>
<evidence type="ECO:0000256" key="3">
    <source>
        <dbReference type="SAM" id="Coils"/>
    </source>
</evidence>
<dbReference type="OMA" id="QQKVIEC"/>
<dbReference type="CDD" id="cd00009">
    <property type="entry name" value="AAA"/>
    <property type="match status" value="1"/>
</dbReference>
<feature type="domain" description="AAA+ ATPase" evidence="5">
    <location>
        <begin position="1678"/>
        <end position="1837"/>
    </location>
</feature>
<feature type="compositionally biased region" description="Basic and acidic residues" evidence="4">
    <location>
        <begin position="4108"/>
        <end position="4132"/>
    </location>
</feature>
<dbReference type="GO" id="GO:0000027">
    <property type="term" value="P:ribosomal large subunit assembly"/>
    <property type="evidence" value="ECO:0007669"/>
    <property type="project" value="TreeGrafter"/>
</dbReference>
<name>A0A8S1UYJ5_PAROT</name>
<dbReference type="InterPro" id="IPR011704">
    <property type="entry name" value="ATPase_dyneun-rel_AAA"/>
</dbReference>
<dbReference type="FunFam" id="3.40.50.300:FF:004818">
    <property type="entry name" value="Uncharacterized protein"/>
    <property type="match status" value="1"/>
</dbReference>
<dbReference type="GO" id="GO:0005524">
    <property type="term" value="F:ATP binding"/>
    <property type="evidence" value="ECO:0007669"/>
    <property type="project" value="UniProtKB-KW"/>
</dbReference>
<feature type="compositionally biased region" description="Low complexity" evidence="4">
    <location>
        <begin position="4148"/>
        <end position="4163"/>
    </location>
</feature>
<dbReference type="GO" id="GO:0000055">
    <property type="term" value="P:ribosomal large subunit export from nucleus"/>
    <property type="evidence" value="ECO:0007669"/>
    <property type="project" value="TreeGrafter"/>
</dbReference>